<reference evidence="2 3" key="1">
    <citation type="journal article" date="2022" name="Front. Cell. Infect. Microbiol.">
        <title>The Genomes of Two Strains of Taenia crassiceps the Animal Model for the Study of Human Cysticercosis.</title>
        <authorList>
            <person name="Bobes R.J."/>
            <person name="Estrada K."/>
            <person name="Rios-Valencia D.G."/>
            <person name="Calderon-Gallegos A."/>
            <person name="de la Torre P."/>
            <person name="Carrero J.C."/>
            <person name="Sanchez-Flores A."/>
            <person name="Laclette J.P."/>
        </authorList>
    </citation>
    <scope>NUCLEOTIDE SEQUENCE [LARGE SCALE GENOMIC DNA]</scope>
    <source>
        <strain evidence="2">WFUcys</strain>
    </source>
</reference>
<dbReference type="EMBL" id="JAKROA010000001">
    <property type="protein sequence ID" value="KAL5112213.1"/>
    <property type="molecule type" value="Genomic_DNA"/>
</dbReference>
<accession>A0ABR4QRM3</accession>
<feature type="region of interest" description="Disordered" evidence="1">
    <location>
        <begin position="285"/>
        <end position="326"/>
    </location>
</feature>
<protein>
    <submittedName>
        <fullName evidence="2">Uncharacterized protein</fullName>
    </submittedName>
</protein>
<organism evidence="2 3">
    <name type="scientific">Taenia crassiceps</name>
    <dbReference type="NCBI Taxonomy" id="6207"/>
    <lineage>
        <taxon>Eukaryota</taxon>
        <taxon>Metazoa</taxon>
        <taxon>Spiralia</taxon>
        <taxon>Lophotrochozoa</taxon>
        <taxon>Platyhelminthes</taxon>
        <taxon>Cestoda</taxon>
        <taxon>Eucestoda</taxon>
        <taxon>Cyclophyllidea</taxon>
        <taxon>Taeniidae</taxon>
        <taxon>Taenia</taxon>
    </lineage>
</organism>
<evidence type="ECO:0000313" key="3">
    <source>
        <dbReference type="Proteomes" id="UP001651158"/>
    </source>
</evidence>
<proteinExistence type="predicted"/>
<sequence>MSCSNASKSASNLANNFFTSEALSNERSPGCSSSWEGGNTSPAPCQPPSWEVQPPQYSWRRKTTPDAPCNPPLKADLSLEDLLRKKSHLLQNIAQDYSRLVGLMQEELNITGIEPKGYAESIRSYDKAVDDYECFQIFADSLVVTASQEAEVNTDTEKQTPHRGTSYTLTPGILQKLAYGSLQNIVGAQEKERKGFYEVIDLNDGNTTNSRNRASSAPREAFPTMILCSAATTTAAATIRKSLSGPWDPPHRASTSTAALSRPTLRRFFSLKSLSDSLPLLSARVPSHAAQRSVGGNDGGGDGADSSGGGEQLPPPMPPRRSLSRADPTKLNDLIAWKNVEIATVQNILRVNMARAMDTVLCRKSRKAYRDSAQENQKTLLRLYHESDQLKEARQSVPTPRSLSVGRVEPPLSLVSPPLRIPFTFSPALLPHPNGCPHCSQLSRGDATNDEQSSDSSHSSTNQVHNTSLAISCHSSGAASAFNSVSSCRKEVSSPFLCSKSPSNDFKGAASSAHYKGVDEEMDVTKISTNYVQYLFPNQTSQTAMRSYGRPNYSRHGSTVVTQSRGADLNQFPKSCSNQFFNQTFSHHSSQTPLVNPQDSLIQHVNSAGQNRVWPPFTCPPPAHFNEFPGEMKLISKLKRLTDLPSRQIALSEATSTSITKARFTLADKLNMCTTYFH</sequence>
<comment type="caution">
    <text evidence="2">The sequence shown here is derived from an EMBL/GenBank/DDBJ whole genome shotgun (WGS) entry which is preliminary data.</text>
</comment>
<feature type="region of interest" description="Disordered" evidence="1">
    <location>
        <begin position="390"/>
        <end position="411"/>
    </location>
</feature>
<gene>
    <name evidence="2" type="ORF">TcWFU_005784</name>
</gene>
<feature type="compositionally biased region" description="Gly residues" evidence="1">
    <location>
        <begin position="296"/>
        <end position="311"/>
    </location>
</feature>
<dbReference type="Proteomes" id="UP001651158">
    <property type="component" value="Unassembled WGS sequence"/>
</dbReference>
<feature type="region of interest" description="Disordered" evidence="1">
    <location>
        <begin position="28"/>
        <end position="71"/>
    </location>
</feature>
<name>A0ABR4QRM3_9CEST</name>
<feature type="region of interest" description="Disordered" evidence="1">
    <location>
        <begin position="436"/>
        <end position="463"/>
    </location>
</feature>
<feature type="compositionally biased region" description="Polar residues" evidence="1">
    <location>
        <begin position="28"/>
        <end position="43"/>
    </location>
</feature>
<keyword evidence="3" id="KW-1185">Reference proteome</keyword>
<evidence type="ECO:0000313" key="2">
    <source>
        <dbReference type="EMBL" id="KAL5112213.1"/>
    </source>
</evidence>
<evidence type="ECO:0000256" key="1">
    <source>
        <dbReference type="SAM" id="MobiDB-lite"/>
    </source>
</evidence>